<dbReference type="Pfam" id="PF04471">
    <property type="entry name" value="Mrr_cat"/>
    <property type="match status" value="1"/>
</dbReference>
<evidence type="ECO:0000259" key="1">
    <source>
        <dbReference type="Pfam" id="PF04471"/>
    </source>
</evidence>
<evidence type="ECO:0000313" key="2">
    <source>
        <dbReference type="EMBL" id="MFE1350978.1"/>
    </source>
</evidence>
<keyword evidence="2" id="KW-0378">Hydrolase</keyword>
<organism evidence="2 3">
    <name type="scientific">Kitasatospora phosalacinea</name>
    <dbReference type="NCBI Taxonomy" id="2065"/>
    <lineage>
        <taxon>Bacteria</taxon>
        <taxon>Bacillati</taxon>
        <taxon>Actinomycetota</taxon>
        <taxon>Actinomycetes</taxon>
        <taxon>Kitasatosporales</taxon>
        <taxon>Streptomycetaceae</taxon>
        <taxon>Kitasatospora</taxon>
    </lineage>
</organism>
<keyword evidence="2" id="KW-0540">Nuclease</keyword>
<protein>
    <submittedName>
        <fullName evidence="2">Restriction endonuclease</fullName>
        <ecNumber evidence="2">3.1.21.-</ecNumber>
    </submittedName>
</protein>
<comment type="caution">
    <text evidence="2">The sequence shown here is derived from an EMBL/GenBank/DDBJ whole genome shotgun (WGS) entry which is preliminary data.</text>
</comment>
<dbReference type="RefSeq" id="WP_380315925.1">
    <property type="nucleotide sequence ID" value="NZ_JBHYPW010000002.1"/>
</dbReference>
<reference evidence="2 3" key="1">
    <citation type="submission" date="2024-09" db="EMBL/GenBank/DDBJ databases">
        <title>The Natural Products Discovery Center: Release of the First 8490 Sequenced Strains for Exploring Actinobacteria Biosynthetic Diversity.</title>
        <authorList>
            <person name="Kalkreuter E."/>
            <person name="Kautsar S.A."/>
            <person name="Yang D."/>
            <person name="Bader C.D."/>
            <person name="Teijaro C.N."/>
            <person name="Fluegel L."/>
            <person name="Davis C.M."/>
            <person name="Simpson J.R."/>
            <person name="Lauterbach L."/>
            <person name="Steele A.D."/>
            <person name="Gui C."/>
            <person name="Meng S."/>
            <person name="Li G."/>
            <person name="Viehrig K."/>
            <person name="Ye F."/>
            <person name="Su P."/>
            <person name="Kiefer A.F."/>
            <person name="Nichols A."/>
            <person name="Cepeda A.J."/>
            <person name="Yan W."/>
            <person name="Fan B."/>
            <person name="Jiang Y."/>
            <person name="Adhikari A."/>
            <person name="Zheng C.-J."/>
            <person name="Schuster L."/>
            <person name="Cowan T.M."/>
            <person name="Smanski M.J."/>
            <person name="Chevrette M.G."/>
            <person name="De Carvalho L.P.S."/>
            <person name="Shen B."/>
        </authorList>
    </citation>
    <scope>NUCLEOTIDE SEQUENCE [LARGE SCALE GENOMIC DNA]</scope>
    <source>
        <strain evidence="2 3">NPDC058753</strain>
    </source>
</reference>
<dbReference type="PANTHER" id="PTHR30015:SF6">
    <property type="entry name" value="SLL1429 PROTEIN"/>
    <property type="match status" value="1"/>
</dbReference>
<proteinExistence type="predicted"/>
<name>A0ABW6GE35_9ACTN</name>
<dbReference type="EMBL" id="JBHYPX010000003">
    <property type="protein sequence ID" value="MFE1350978.1"/>
    <property type="molecule type" value="Genomic_DNA"/>
</dbReference>
<dbReference type="Proteomes" id="UP001599542">
    <property type="component" value="Unassembled WGS sequence"/>
</dbReference>
<dbReference type="GO" id="GO:0016787">
    <property type="term" value="F:hydrolase activity"/>
    <property type="evidence" value="ECO:0007669"/>
    <property type="project" value="UniProtKB-KW"/>
</dbReference>
<dbReference type="EC" id="3.1.21.-" evidence="2"/>
<dbReference type="InterPro" id="IPR007560">
    <property type="entry name" value="Restrct_endonuc_IV_Mrr"/>
</dbReference>
<evidence type="ECO:0000313" key="3">
    <source>
        <dbReference type="Proteomes" id="UP001599542"/>
    </source>
</evidence>
<dbReference type="InterPro" id="IPR052906">
    <property type="entry name" value="Type_IV_Methyl-Rstrct_Enzyme"/>
</dbReference>
<feature type="domain" description="Restriction endonuclease type IV Mrr" evidence="1">
    <location>
        <begin position="56"/>
        <end position="164"/>
    </location>
</feature>
<gene>
    <name evidence="2" type="ORF">ACFW6T_03200</name>
</gene>
<accession>A0ABW6GE35</accession>
<dbReference type="SUPFAM" id="SSF52980">
    <property type="entry name" value="Restriction endonuclease-like"/>
    <property type="match status" value="1"/>
</dbReference>
<dbReference type="InterPro" id="IPR011335">
    <property type="entry name" value="Restrct_endonuc-II-like"/>
</dbReference>
<keyword evidence="2" id="KW-0255">Endonuclease</keyword>
<dbReference type="GO" id="GO:0004519">
    <property type="term" value="F:endonuclease activity"/>
    <property type="evidence" value="ECO:0007669"/>
    <property type="project" value="UniProtKB-KW"/>
</dbReference>
<dbReference type="PANTHER" id="PTHR30015">
    <property type="entry name" value="MRR RESTRICTION SYSTEM PROTEIN"/>
    <property type="match status" value="1"/>
</dbReference>
<keyword evidence="3" id="KW-1185">Reference proteome</keyword>
<sequence length="174" mass="19151">MTAFESRERESPGEHYWQLAGLVSNLEHQRTSLERARPSAPAPAVRPEVQRWFGCDVRQFRQQVADLCRRDGCTRVSCVGGSGESRADVTAVLPDGRKLVVQCRRQTSTLGSPVVKAFAGSVFHVHRADVALLVATCFQIAAPARDFAATAGIRLVDWNRLLAWEAKPGTPPWA</sequence>